<feature type="compositionally biased region" description="Basic and acidic residues" evidence="1">
    <location>
        <begin position="50"/>
        <end position="68"/>
    </location>
</feature>
<feature type="compositionally biased region" description="Basic and acidic residues" evidence="1">
    <location>
        <begin position="94"/>
        <end position="126"/>
    </location>
</feature>
<reference evidence="2 3" key="1">
    <citation type="journal article" date="2018" name="Nat. Ecol. Evol.">
        <title>Shark genomes provide insights into elasmobranch evolution and the origin of vertebrates.</title>
        <authorList>
            <person name="Hara Y"/>
            <person name="Yamaguchi K"/>
            <person name="Onimaru K"/>
            <person name="Kadota M"/>
            <person name="Koyanagi M"/>
            <person name="Keeley SD"/>
            <person name="Tatsumi K"/>
            <person name="Tanaka K"/>
            <person name="Motone F"/>
            <person name="Kageyama Y"/>
            <person name="Nozu R"/>
            <person name="Adachi N"/>
            <person name="Nishimura O"/>
            <person name="Nakagawa R"/>
            <person name="Tanegashima C"/>
            <person name="Kiyatake I"/>
            <person name="Matsumoto R"/>
            <person name="Murakumo K"/>
            <person name="Nishida K"/>
            <person name="Terakita A"/>
            <person name="Kuratani S"/>
            <person name="Sato K"/>
            <person name="Hyodo S Kuraku.S."/>
        </authorList>
    </citation>
    <scope>NUCLEOTIDE SEQUENCE [LARGE SCALE GENOMIC DNA]</scope>
</reference>
<feature type="region of interest" description="Disordered" evidence="1">
    <location>
        <begin position="1"/>
        <end position="68"/>
    </location>
</feature>
<sequence length="218" mass="25176">QRQHERHGADDRGHRQRQLVEPEIADAERRQHMGEVGRPAAGEQIDAVEVAERPDHREQRAGDVERLHRRPGDVAEFLPPIGAVDVGGLIQVVRDGEPPGQKDQRPERQRLPDVDADRHRQRDRRIVQPVWTVVAGEFEDQLVDHAPFRIEHEAYRENGRDRRHRPGQDEDHRQPPDPRPLLGEEAGQEQRDQHLDVDADDQEDQRVDRGAGEDRVMI</sequence>
<feature type="non-terminal residue" evidence="2">
    <location>
        <position position="218"/>
    </location>
</feature>
<name>A0A401TWX1_CHIPU</name>
<evidence type="ECO:0000313" key="2">
    <source>
        <dbReference type="EMBL" id="GCC47143.1"/>
    </source>
</evidence>
<protein>
    <submittedName>
        <fullName evidence="2">Uncharacterized protein</fullName>
    </submittedName>
</protein>
<feature type="compositionally biased region" description="Basic and acidic residues" evidence="1">
    <location>
        <begin position="1"/>
        <end position="13"/>
    </location>
</feature>
<keyword evidence="3" id="KW-1185">Reference proteome</keyword>
<dbReference type="Proteomes" id="UP000287033">
    <property type="component" value="Unassembled WGS sequence"/>
</dbReference>
<gene>
    <name evidence="2" type="ORF">chiPu_0031383</name>
</gene>
<evidence type="ECO:0000313" key="3">
    <source>
        <dbReference type="Proteomes" id="UP000287033"/>
    </source>
</evidence>
<proteinExistence type="predicted"/>
<feature type="compositionally biased region" description="Basic and acidic residues" evidence="1">
    <location>
        <begin position="188"/>
        <end position="197"/>
    </location>
</feature>
<feature type="region of interest" description="Disordered" evidence="1">
    <location>
        <begin position="153"/>
        <end position="218"/>
    </location>
</feature>
<organism evidence="2 3">
    <name type="scientific">Chiloscyllium punctatum</name>
    <name type="common">Brownbanded bambooshark</name>
    <name type="synonym">Hemiscyllium punctatum</name>
    <dbReference type="NCBI Taxonomy" id="137246"/>
    <lineage>
        <taxon>Eukaryota</taxon>
        <taxon>Metazoa</taxon>
        <taxon>Chordata</taxon>
        <taxon>Craniata</taxon>
        <taxon>Vertebrata</taxon>
        <taxon>Chondrichthyes</taxon>
        <taxon>Elasmobranchii</taxon>
        <taxon>Galeomorphii</taxon>
        <taxon>Galeoidea</taxon>
        <taxon>Orectolobiformes</taxon>
        <taxon>Hemiscylliidae</taxon>
        <taxon>Chiloscyllium</taxon>
    </lineage>
</organism>
<dbReference type="AlphaFoldDB" id="A0A401TWX1"/>
<accession>A0A401TWX1</accession>
<dbReference type="EMBL" id="BEZZ01208448">
    <property type="protein sequence ID" value="GCC47143.1"/>
    <property type="molecule type" value="Genomic_DNA"/>
</dbReference>
<evidence type="ECO:0000256" key="1">
    <source>
        <dbReference type="SAM" id="MobiDB-lite"/>
    </source>
</evidence>
<feature type="compositionally biased region" description="Basic and acidic residues" evidence="1">
    <location>
        <begin position="26"/>
        <end position="35"/>
    </location>
</feature>
<feature type="compositionally biased region" description="Basic and acidic residues" evidence="1">
    <location>
        <begin position="204"/>
        <end position="218"/>
    </location>
</feature>
<feature type="compositionally biased region" description="Basic and acidic residues" evidence="1">
    <location>
        <begin position="153"/>
        <end position="176"/>
    </location>
</feature>
<feature type="region of interest" description="Disordered" evidence="1">
    <location>
        <begin position="93"/>
        <end position="126"/>
    </location>
</feature>
<feature type="non-terminal residue" evidence="2">
    <location>
        <position position="1"/>
    </location>
</feature>
<comment type="caution">
    <text evidence="2">The sequence shown here is derived from an EMBL/GenBank/DDBJ whole genome shotgun (WGS) entry which is preliminary data.</text>
</comment>